<accession>A0AA50CV05</accession>
<keyword evidence="1" id="KW-0614">Plasmid</keyword>
<organism evidence="1 2">
    <name type="scientific">Shinella sumterensis</name>
    <dbReference type="NCBI Taxonomy" id="1967501"/>
    <lineage>
        <taxon>Bacteria</taxon>
        <taxon>Pseudomonadati</taxon>
        <taxon>Pseudomonadota</taxon>
        <taxon>Alphaproteobacteria</taxon>
        <taxon>Hyphomicrobiales</taxon>
        <taxon>Rhizobiaceae</taxon>
        <taxon>Shinella</taxon>
    </lineage>
</organism>
<dbReference type="EMBL" id="CP132305">
    <property type="protein sequence ID" value="WLS00872.1"/>
    <property type="molecule type" value="Genomic_DNA"/>
</dbReference>
<gene>
    <name evidence="1" type="ORF">Q9313_26235</name>
</gene>
<keyword evidence="2" id="KW-1185">Reference proteome</keyword>
<proteinExistence type="predicted"/>
<dbReference type="RefSeq" id="WP_306040880.1">
    <property type="nucleotide sequence ID" value="NZ_CP132305.1"/>
</dbReference>
<sequence length="294" mass="32881">MNAFIWELDLPGIHRQSIQHLIGPGLGRIFMRFWVEQDRIDSEIIRDPLDDSDDPRWFRIDGTPERGGSADEVLARKWRERARIFFHAHGVQVLHVADWLIAARQTSAPWLQNVDGRGEPRKLLKCASLEQLVREADKGFRNQRRDPLRADAAISQLSPDDEAEIADLGADHVLVELLTPRALDVEGARMNHCIGQGSYDSRLGDAAFRYLSVRDPKGVPLATLELRENVVRQFRGRANSDPPIAVVDLLSRHAAESGWQGYEEAVAGRYIRPAGHVVLADMLAGAALEMVGVP</sequence>
<evidence type="ECO:0000313" key="2">
    <source>
        <dbReference type="Proteomes" id="UP001234585"/>
    </source>
</evidence>
<name>A0AA50CV05_9HYPH</name>
<dbReference type="Proteomes" id="UP001234585">
    <property type="component" value="Plasmid unnamed3"/>
</dbReference>
<evidence type="ECO:0000313" key="1">
    <source>
        <dbReference type="EMBL" id="WLS00872.1"/>
    </source>
</evidence>
<dbReference type="AlphaFoldDB" id="A0AA50CV05"/>
<protein>
    <submittedName>
        <fullName evidence="1">PcfJ domain-containing protein</fullName>
    </submittedName>
</protein>
<geneLocation type="plasmid" evidence="1 2">
    <name>unnamed3</name>
</geneLocation>
<reference evidence="1 2" key="1">
    <citation type="submission" date="2023-08" db="EMBL/GenBank/DDBJ databases">
        <title>Pathogen: clinical or host-associated sample.</title>
        <authorList>
            <person name="Hergert J."/>
            <person name="Casey R."/>
            <person name="Wagner J."/>
            <person name="Young E.L."/>
            <person name="Oakeson K.F."/>
        </authorList>
    </citation>
    <scope>NUCLEOTIDE SEQUENCE [LARGE SCALE GENOMIC DNA]</scope>
    <source>
        <strain evidence="1 2">1760953</strain>
        <plasmid evidence="1 2">unnamed3</plasmid>
    </source>
</reference>